<accession>A0A291TCD1</accession>
<reference evidence="5 6" key="1">
    <citation type="submission" date="2017-10" db="EMBL/GenBank/DDBJ databases">
        <title>Complete Genome Sequence of Faecalibacterium prausnitzii isolated from the gut of healthy adult Indian.</title>
        <authorList>
            <person name="Bag S."/>
            <person name="Ghosh T.S."/>
            <person name="Das B."/>
        </authorList>
    </citation>
    <scope>NUCLEOTIDE SEQUENCE [LARGE SCALE GENOMIC DNA]</scope>
    <source>
        <strain evidence="5 6">Indica</strain>
    </source>
</reference>
<keyword evidence="2 3" id="KW-0378">Hydrolase</keyword>
<sequence>MFAVPGVCLFERRRSFMEKAFCCAPDFPVVQTNYGPVRGYRFREISSFKGIPYGRAVRFHAPQPPQPWAEPLDASSYGCVCPLLSIDKPGGELRVPHRYWVQDEDCLNLNIWTPACAAQKRPVLVWLHGGGFFAGSSIEQVAYKGGNMAREGDCVVVSLNHRLNILGYLDLSDFGEEYANSGNAGGDDIILALQWVRDNIAAFGGDPGCVTVFGQSGGGAKVTTLLQTPAADGLYHRAMIMSGVLEGLLNDSVGSGRDCVQALMQELGVQTAQQLETVPYHQLAQAYRNVSPALKAKGANVGQSPHPNRFYLGDPLHNGSGFRPETADIPVLIGTVYSEFYGFFDGLKGVGPEEAVGLSAAETLREQFRTAYPHRPEEDLLLADTSFRAPTIKYVRERAKAGGKVYSYLFDQDFPLMGKSTPWHCADIPFVFHNTELVPVCAFEGAKRLEAEIFGAVMQFARTGAPGWAASTEDVEQTMLFGPQSRLVQNHDHALIEALAPFTDLRMKKATRAGGQIQH</sequence>
<dbReference type="GO" id="GO:0016787">
    <property type="term" value="F:hydrolase activity"/>
    <property type="evidence" value="ECO:0007669"/>
    <property type="project" value="UniProtKB-KW"/>
</dbReference>
<dbReference type="InterPro" id="IPR002018">
    <property type="entry name" value="CarbesteraseB"/>
</dbReference>
<dbReference type="EMBL" id="CP023819">
    <property type="protein sequence ID" value="ATL90837.1"/>
    <property type="molecule type" value="Genomic_DNA"/>
</dbReference>
<dbReference type="Gene3D" id="3.40.50.1820">
    <property type="entry name" value="alpha/beta hydrolase"/>
    <property type="match status" value="1"/>
</dbReference>
<dbReference type="Pfam" id="PF00135">
    <property type="entry name" value="COesterase"/>
    <property type="match status" value="2"/>
</dbReference>
<gene>
    <name evidence="5" type="ORF">CRH10_11320</name>
</gene>
<evidence type="ECO:0000256" key="1">
    <source>
        <dbReference type="ARBA" id="ARBA00005964"/>
    </source>
</evidence>
<proteinExistence type="inferred from homology"/>
<evidence type="ECO:0000256" key="3">
    <source>
        <dbReference type="RuleBase" id="RU361235"/>
    </source>
</evidence>
<protein>
    <recommendedName>
        <fullName evidence="3">Carboxylic ester hydrolase</fullName>
        <ecNumber evidence="3">3.1.1.-</ecNumber>
    </recommendedName>
</protein>
<evidence type="ECO:0000259" key="4">
    <source>
        <dbReference type="Pfam" id="PF00135"/>
    </source>
</evidence>
<feature type="domain" description="Carboxylesterase type B" evidence="4">
    <location>
        <begin position="28"/>
        <end position="345"/>
    </location>
</feature>
<dbReference type="AlphaFoldDB" id="A0A291TCD1"/>
<dbReference type="SUPFAM" id="SSF53474">
    <property type="entry name" value="alpha/beta-Hydrolases"/>
    <property type="match status" value="1"/>
</dbReference>
<name>A0A291TCD1_9FIRM</name>
<dbReference type="InterPro" id="IPR029058">
    <property type="entry name" value="AB_hydrolase_fold"/>
</dbReference>
<dbReference type="PROSITE" id="PS00122">
    <property type="entry name" value="CARBOXYLESTERASE_B_1"/>
    <property type="match status" value="1"/>
</dbReference>
<dbReference type="InterPro" id="IPR019826">
    <property type="entry name" value="Carboxylesterase_B_AS"/>
</dbReference>
<feature type="domain" description="Carboxylesterase type B" evidence="4">
    <location>
        <begin position="381"/>
        <end position="468"/>
    </location>
</feature>
<comment type="similarity">
    <text evidence="1 3">Belongs to the type-B carboxylesterase/lipase family.</text>
</comment>
<evidence type="ECO:0000256" key="2">
    <source>
        <dbReference type="ARBA" id="ARBA00022801"/>
    </source>
</evidence>
<dbReference type="InterPro" id="IPR050309">
    <property type="entry name" value="Type-B_Carboxylest/Lipase"/>
</dbReference>
<evidence type="ECO:0000313" key="5">
    <source>
        <dbReference type="EMBL" id="ATL90837.1"/>
    </source>
</evidence>
<organism evidence="5 6">
    <name type="scientific">Faecalibacterium prausnitzii</name>
    <dbReference type="NCBI Taxonomy" id="853"/>
    <lineage>
        <taxon>Bacteria</taxon>
        <taxon>Bacillati</taxon>
        <taxon>Bacillota</taxon>
        <taxon>Clostridia</taxon>
        <taxon>Eubacteriales</taxon>
        <taxon>Oscillospiraceae</taxon>
        <taxon>Faecalibacterium</taxon>
    </lineage>
</organism>
<dbReference type="Proteomes" id="UP000223709">
    <property type="component" value="Chromosome"/>
</dbReference>
<dbReference type="EC" id="3.1.1.-" evidence="3"/>
<dbReference type="PANTHER" id="PTHR11559">
    <property type="entry name" value="CARBOXYLESTERASE"/>
    <property type="match status" value="1"/>
</dbReference>
<evidence type="ECO:0000313" key="6">
    <source>
        <dbReference type="Proteomes" id="UP000223709"/>
    </source>
</evidence>